<organism evidence="2 3">
    <name type="scientific">Flavobacterium branchiarum</name>
    <dbReference type="NCBI Taxonomy" id="1114870"/>
    <lineage>
        <taxon>Bacteria</taxon>
        <taxon>Pseudomonadati</taxon>
        <taxon>Bacteroidota</taxon>
        <taxon>Flavobacteriia</taxon>
        <taxon>Flavobacteriales</taxon>
        <taxon>Flavobacteriaceae</taxon>
        <taxon>Flavobacterium</taxon>
    </lineage>
</organism>
<feature type="domain" description="Beta-lactamase-related" evidence="1">
    <location>
        <begin position="3"/>
        <end position="288"/>
    </location>
</feature>
<dbReference type="PANTHER" id="PTHR46825:SF7">
    <property type="entry name" value="D-ALANYL-D-ALANINE CARBOXYPEPTIDASE"/>
    <property type="match status" value="1"/>
</dbReference>
<dbReference type="Proteomes" id="UP001589589">
    <property type="component" value="Unassembled WGS sequence"/>
</dbReference>
<dbReference type="InterPro" id="IPR050491">
    <property type="entry name" value="AmpC-like"/>
</dbReference>
<evidence type="ECO:0000313" key="3">
    <source>
        <dbReference type="Proteomes" id="UP001589589"/>
    </source>
</evidence>
<evidence type="ECO:0000313" key="2">
    <source>
        <dbReference type="EMBL" id="MFB9066219.1"/>
    </source>
</evidence>
<dbReference type="SUPFAM" id="SSF56601">
    <property type="entry name" value="beta-lactamase/transpeptidase-like"/>
    <property type="match status" value="1"/>
</dbReference>
<protein>
    <submittedName>
        <fullName evidence="2">Serine hydrolase domain-containing protein</fullName>
        <ecNumber evidence="2">3.-.-.-</ecNumber>
    </submittedName>
</protein>
<dbReference type="EMBL" id="JBHMEX010000063">
    <property type="protein sequence ID" value="MFB9066219.1"/>
    <property type="molecule type" value="Genomic_DNA"/>
</dbReference>
<dbReference type="InterPro" id="IPR001466">
    <property type="entry name" value="Beta-lactam-related"/>
</dbReference>
<keyword evidence="3" id="KW-1185">Reference proteome</keyword>
<dbReference type="PANTHER" id="PTHR46825">
    <property type="entry name" value="D-ALANYL-D-ALANINE-CARBOXYPEPTIDASE/ENDOPEPTIDASE AMPH"/>
    <property type="match status" value="1"/>
</dbReference>
<comment type="caution">
    <text evidence="2">The sequence shown here is derived from an EMBL/GenBank/DDBJ whole genome shotgun (WGS) entry which is preliminary data.</text>
</comment>
<sequence>MGSIAVSQNGKLLYTKAVGYSDVENSKKADTKTKYKIGSISKMFTASLIFKAIEENKLTLSQTLEAYYPQIENSKIITIENLLNHRTGIHNFTNEEDLRSDSFITKPKSEKEMIAIISKFKSDFEPNSKAEYSNSNYVILSYILEKIYKKPYSAVLDSKITKPLGLKNTYFGGKTNNKNDEAYSYHFTDKWEKGTDTDPSIPMGAGAIVSNPTDLIIFIEQLFNSKIISEKSLLLMKTLNQNFGMGMFEVPYFEHIGYGHTGGVDDFRSVLTYYPNEKLSVAITSNGMIYSNNNVLKCALSSYFNKPFEMPTFNSVELKPEVLDLYTGQYSSTAIPIKIDITRNENKLVAQATGQPSFPLDATATNVFKFEQAGIVLEFNSEKKQMTLKQGGKEFLFTK</sequence>
<dbReference type="Gene3D" id="3.40.710.10">
    <property type="entry name" value="DD-peptidase/beta-lactamase superfamily"/>
    <property type="match status" value="1"/>
</dbReference>
<keyword evidence="2" id="KW-0378">Hydrolase</keyword>
<dbReference type="RefSeq" id="WP_290264266.1">
    <property type="nucleotide sequence ID" value="NZ_JAUFQQ010000003.1"/>
</dbReference>
<accession>A0ABV5FRN7</accession>
<dbReference type="Pfam" id="PF00144">
    <property type="entry name" value="Beta-lactamase"/>
    <property type="match status" value="1"/>
</dbReference>
<dbReference type="InterPro" id="IPR012338">
    <property type="entry name" value="Beta-lactam/transpept-like"/>
</dbReference>
<reference evidence="2 3" key="1">
    <citation type="submission" date="2024-09" db="EMBL/GenBank/DDBJ databases">
        <authorList>
            <person name="Sun Q."/>
            <person name="Mori K."/>
        </authorList>
    </citation>
    <scope>NUCLEOTIDE SEQUENCE [LARGE SCALE GENOMIC DNA]</scope>
    <source>
        <strain evidence="2 3">CECT 7908</strain>
    </source>
</reference>
<proteinExistence type="predicted"/>
<gene>
    <name evidence="2" type="ORF">ACFFUQ_19560</name>
</gene>
<dbReference type="GO" id="GO:0016787">
    <property type="term" value="F:hydrolase activity"/>
    <property type="evidence" value="ECO:0007669"/>
    <property type="project" value="UniProtKB-KW"/>
</dbReference>
<evidence type="ECO:0000259" key="1">
    <source>
        <dbReference type="Pfam" id="PF00144"/>
    </source>
</evidence>
<dbReference type="EC" id="3.-.-.-" evidence="2"/>
<name>A0ABV5FRN7_9FLAO</name>